<sequence>MSQQTRDRIAEWADLIDAEVPDSVDDPDAIPHDRPLDRAN</sequence>
<organism evidence="2 3">
    <name type="scientific">Halogranum amylolyticum</name>
    <dbReference type="NCBI Taxonomy" id="660520"/>
    <lineage>
        <taxon>Archaea</taxon>
        <taxon>Methanobacteriati</taxon>
        <taxon>Methanobacteriota</taxon>
        <taxon>Stenosarchaea group</taxon>
        <taxon>Halobacteria</taxon>
        <taxon>Halobacteriales</taxon>
        <taxon>Haloferacaceae</taxon>
    </lineage>
</organism>
<name>A0A1H8R350_9EURY</name>
<dbReference type="Proteomes" id="UP000199126">
    <property type="component" value="Unassembled WGS sequence"/>
</dbReference>
<accession>A0A1H8R350</accession>
<protein>
    <submittedName>
        <fullName evidence="2">Uncharacterized protein</fullName>
    </submittedName>
</protein>
<gene>
    <name evidence="2" type="ORF">SAMN04487948_103470</name>
</gene>
<evidence type="ECO:0000256" key="1">
    <source>
        <dbReference type="SAM" id="MobiDB-lite"/>
    </source>
</evidence>
<reference evidence="3" key="1">
    <citation type="submission" date="2016-10" db="EMBL/GenBank/DDBJ databases">
        <authorList>
            <person name="Varghese N."/>
            <person name="Submissions S."/>
        </authorList>
    </citation>
    <scope>NUCLEOTIDE SEQUENCE [LARGE SCALE GENOMIC DNA]</scope>
    <source>
        <strain evidence="3">CGMCC 1.10121</strain>
    </source>
</reference>
<dbReference type="AlphaFoldDB" id="A0A1H8R350"/>
<proteinExistence type="predicted"/>
<keyword evidence="3" id="KW-1185">Reference proteome</keyword>
<feature type="compositionally biased region" description="Acidic residues" evidence="1">
    <location>
        <begin position="18"/>
        <end position="28"/>
    </location>
</feature>
<feature type="compositionally biased region" description="Basic and acidic residues" evidence="1">
    <location>
        <begin position="29"/>
        <end position="40"/>
    </location>
</feature>
<feature type="region of interest" description="Disordered" evidence="1">
    <location>
        <begin position="18"/>
        <end position="40"/>
    </location>
</feature>
<dbReference type="EMBL" id="FODV01000003">
    <property type="protein sequence ID" value="SEO60842.1"/>
    <property type="molecule type" value="Genomic_DNA"/>
</dbReference>
<evidence type="ECO:0000313" key="2">
    <source>
        <dbReference type="EMBL" id="SEO60842.1"/>
    </source>
</evidence>
<dbReference type="RefSeq" id="WP_280141162.1">
    <property type="nucleotide sequence ID" value="NZ_FODV01000003.1"/>
</dbReference>
<evidence type="ECO:0000313" key="3">
    <source>
        <dbReference type="Proteomes" id="UP000199126"/>
    </source>
</evidence>